<dbReference type="AlphaFoldDB" id="A0A8R1DW01"/>
<reference evidence="3" key="2">
    <citation type="submission" date="2022-06" db="UniProtKB">
        <authorList>
            <consortium name="EnsemblMetazoa"/>
        </authorList>
    </citation>
    <scope>IDENTIFICATION</scope>
    <source>
        <strain evidence="3">DF5081</strain>
    </source>
</reference>
<evidence type="ECO:0000256" key="2">
    <source>
        <dbReference type="SAM" id="MobiDB-lite"/>
    </source>
</evidence>
<dbReference type="SUPFAM" id="SSF50923">
    <property type="entry name" value="Hemopexin-like domain"/>
    <property type="match status" value="1"/>
</dbReference>
<feature type="repeat" description="Hemopexin" evidence="1">
    <location>
        <begin position="152"/>
        <end position="204"/>
    </location>
</feature>
<proteinExistence type="predicted"/>
<evidence type="ECO:0000313" key="4">
    <source>
        <dbReference type="Proteomes" id="UP000005237"/>
    </source>
</evidence>
<dbReference type="EnsemblMetazoa" id="CJA13787.1">
    <property type="protein sequence ID" value="CJA13787.1"/>
    <property type="gene ID" value="WBGene00132991"/>
</dbReference>
<dbReference type="Proteomes" id="UP000005237">
    <property type="component" value="Unassembled WGS sequence"/>
</dbReference>
<dbReference type="InterPro" id="IPR036375">
    <property type="entry name" value="Hemopexin-like_dom_sf"/>
</dbReference>
<name>A0A8R1DW01_CAEJA</name>
<dbReference type="PROSITE" id="PS51642">
    <property type="entry name" value="HEMOPEXIN_2"/>
    <property type="match status" value="1"/>
</dbReference>
<feature type="region of interest" description="Disordered" evidence="2">
    <location>
        <begin position="29"/>
        <end position="58"/>
    </location>
</feature>
<reference evidence="4" key="1">
    <citation type="submission" date="2010-08" db="EMBL/GenBank/DDBJ databases">
        <authorList>
            <consortium name="Caenorhabditis japonica Sequencing Consortium"/>
            <person name="Wilson R.K."/>
        </authorList>
    </citation>
    <scope>NUCLEOTIDE SEQUENCE [LARGE SCALE GENOMIC DNA]</scope>
    <source>
        <strain evidence="4">DF5081</strain>
    </source>
</reference>
<feature type="compositionally biased region" description="Basic and acidic residues" evidence="2">
    <location>
        <begin position="34"/>
        <end position="58"/>
    </location>
</feature>
<accession>A0A8R1DW01</accession>
<sequence length="287" mass="34394">MFAYDTPRKWTFTPMDKYNMQMYYGTKRSTGRTKKLEEERKRRRSREKEKEHETDDIKPDECRVENPVVVKYRGEYLVFKSQWVWRVSSDWKRLISKAMPIDHLFHGLPSPVDAAITVENHLWVFVGDKIFVISGNRILHAPYTLAQIGINEKFIDLAYEWHYFNPPAIYIWKGAKYWKLDEKMYYRKVDERYPKYVDLNWARVPEGAYSAFNFEKEIHFIRGNQVFRMNSSRSVFDVADDFPKSFRSFLGFCPHNEEIVLTTPTSKSTRLLPFLALFLSIIFNYHF</sequence>
<protein>
    <recommendedName>
        <fullName evidence="5">Hemopexin</fullName>
    </recommendedName>
</protein>
<dbReference type="InterPro" id="IPR018487">
    <property type="entry name" value="Hemopexin-like_repeat"/>
</dbReference>
<keyword evidence="4" id="KW-1185">Reference proteome</keyword>
<evidence type="ECO:0000313" key="3">
    <source>
        <dbReference type="EnsemblMetazoa" id="CJA13787.1"/>
    </source>
</evidence>
<evidence type="ECO:0000256" key="1">
    <source>
        <dbReference type="PROSITE-ProRule" id="PRU01011"/>
    </source>
</evidence>
<dbReference type="Gene3D" id="2.110.10.10">
    <property type="entry name" value="Hemopexin-like domain"/>
    <property type="match status" value="1"/>
</dbReference>
<evidence type="ECO:0008006" key="5">
    <source>
        <dbReference type="Google" id="ProtNLM"/>
    </source>
</evidence>
<organism evidence="3 4">
    <name type="scientific">Caenorhabditis japonica</name>
    <dbReference type="NCBI Taxonomy" id="281687"/>
    <lineage>
        <taxon>Eukaryota</taxon>
        <taxon>Metazoa</taxon>
        <taxon>Ecdysozoa</taxon>
        <taxon>Nematoda</taxon>
        <taxon>Chromadorea</taxon>
        <taxon>Rhabditida</taxon>
        <taxon>Rhabditina</taxon>
        <taxon>Rhabditomorpha</taxon>
        <taxon>Rhabditoidea</taxon>
        <taxon>Rhabditidae</taxon>
        <taxon>Peloderinae</taxon>
        <taxon>Caenorhabditis</taxon>
    </lineage>
</organism>
<dbReference type="SMART" id="SM00120">
    <property type="entry name" value="HX"/>
    <property type="match status" value="4"/>
</dbReference>